<evidence type="ECO:0000313" key="2">
    <source>
        <dbReference type="EMBL" id="PIR95855.1"/>
    </source>
</evidence>
<accession>A0A2H0V9U5</accession>
<dbReference type="EMBL" id="PFAL01000003">
    <property type="protein sequence ID" value="PIR95855.1"/>
    <property type="molecule type" value="Genomic_DNA"/>
</dbReference>
<proteinExistence type="predicted"/>
<reference evidence="3" key="1">
    <citation type="submission" date="2017-09" db="EMBL/GenBank/DDBJ databases">
        <title>Depth-based differentiation of microbial function through sediment-hosted aquifers and enrichment of novel symbionts in the deep terrestrial subsurface.</title>
        <authorList>
            <person name="Probst A.J."/>
            <person name="Ladd B."/>
            <person name="Jarett J.K."/>
            <person name="Geller-Mcgrath D.E."/>
            <person name="Sieber C.M.K."/>
            <person name="Emerson J.B."/>
            <person name="Anantharaman K."/>
            <person name="Thomas B.C."/>
            <person name="Malmstrom R."/>
            <person name="Stieglmeier M."/>
            <person name="Klingl A."/>
            <person name="Woyke T."/>
            <person name="Ryan C.M."/>
            <person name="Banfield J.F."/>
        </authorList>
    </citation>
    <scope>NUCLEOTIDE SEQUENCE [LARGE SCALE GENOMIC DNA]</scope>
</reference>
<dbReference type="Proteomes" id="UP000229972">
    <property type="component" value="Unassembled WGS sequence"/>
</dbReference>
<feature type="signal peptide" evidence="1">
    <location>
        <begin position="1"/>
        <end position="35"/>
    </location>
</feature>
<evidence type="ECO:0000313" key="3">
    <source>
        <dbReference type="Proteomes" id="UP000229972"/>
    </source>
</evidence>
<sequence>MKRTKLLSNLSVVSVSVLILSSSFCLRLLPNLALAADMNHATGSQMSIPSVSSCGEVMEEAVPVTALDGQRLVTALPLSDAYDCCSDQEHYFNFIVGQDLSVNEALLAIIPAVDQVINLPIVNFETQVNTLSPPQAEALSSVVKRE</sequence>
<name>A0A2H0V9U5_9BACT</name>
<evidence type="ECO:0000256" key="1">
    <source>
        <dbReference type="SAM" id="SignalP"/>
    </source>
</evidence>
<protein>
    <submittedName>
        <fullName evidence="2">Uncharacterized protein</fullName>
    </submittedName>
</protein>
<comment type="caution">
    <text evidence="2">The sequence shown here is derived from an EMBL/GenBank/DDBJ whole genome shotgun (WGS) entry which is preliminary data.</text>
</comment>
<organism evidence="2 3">
    <name type="scientific">Candidatus Falkowbacteria bacterium CG10_big_fil_rev_8_21_14_0_10_37_18</name>
    <dbReference type="NCBI Taxonomy" id="1974562"/>
    <lineage>
        <taxon>Bacteria</taxon>
        <taxon>Candidatus Falkowiibacteriota</taxon>
    </lineage>
</organism>
<keyword evidence="1" id="KW-0732">Signal</keyword>
<dbReference type="AlphaFoldDB" id="A0A2H0V9U5"/>
<gene>
    <name evidence="2" type="ORF">COT93_00245</name>
</gene>
<feature type="chain" id="PRO_5013749108" evidence="1">
    <location>
        <begin position="36"/>
        <end position="146"/>
    </location>
</feature>